<gene>
    <name evidence="1" type="ORF">D9613_009437</name>
</gene>
<dbReference type="EMBL" id="JAACJL010000002">
    <property type="protein sequence ID" value="KAF4622506.1"/>
    <property type="molecule type" value="Genomic_DNA"/>
</dbReference>
<accession>A0A8H4R5D8</accession>
<dbReference type="Proteomes" id="UP000521872">
    <property type="component" value="Unassembled WGS sequence"/>
</dbReference>
<evidence type="ECO:0000313" key="1">
    <source>
        <dbReference type="EMBL" id="KAF4622506.1"/>
    </source>
</evidence>
<evidence type="ECO:0000313" key="2">
    <source>
        <dbReference type="Proteomes" id="UP000521872"/>
    </source>
</evidence>
<organism evidence="1 2">
    <name type="scientific">Agrocybe pediades</name>
    <dbReference type="NCBI Taxonomy" id="84607"/>
    <lineage>
        <taxon>Eukaryota</taxon>
        <taxon>Fungi</taxon>
        <taxon>Dikarya</taxon>
        <taxon>Basidiomycota</taxon>
        <taxon>Agaricomycotina</taxon>
        <taxon>Agaricomycetes</taxon>
        <taxon>Agaricomycetidae</taxon>
        <taxon>Agaricales</taxon>
        <taxon>Agaricineae</taxon>
        <taxon>Strophariaceae</taxon>
        <taxon>Agrocybe</taxon>
    </lineage>
</organism>
<comment type="caution">
    <text evidence="1">The sequence shown here is derived from an EMBL/GenBank/DDBJ whole genome shotgun (WGS) entry which is preliminary data.</text>
</comment>
<name>A0A8H4R5D8_9AGAR</name>
<reference evidence="1 2" key="1">
    <citation type="submission" date="2019-12" db="EMBL/GenBank/DDBJ databases">
        <authorList>
            <person name="Floudas D."/>
            <person name="Bentzer J."/>
            <person name="Ahren D."/>
            <person name="Johansson T."/>
            <person name="Persson P."/>
            <person name="Tunlid A."/>
        </authorList>
    </citation>
    <scope>NUCLEOTIDE SEQUENCE [LARGE SCALE GENOMIC DNA]</scope>
    <source>
        <strain evidence="1 2">CBS 102.39</strain>
    </source>
</reference>
<dbReference type="AlphaFoldDB" id="A0A8H4R5D8"/>
<keyword evidence="2" id="KW-1185">Reference proteome</keyword>
<sequence length="118" mass="12903">MTTHILRAITHICSICECSAADFLELYNNHNTVSTGSLAEQALATVTMCQKLLAGNGDRYYRLPELLRGMLIDAPHSNGKRFVSIAIKLAYDRGKIVPLALAWADKFLIPLLAAATSQ</sequence>
<proteinExistence type="predicted"/>
<protein>
    <submittedName>
        <fullName evidence="1">Uncharacterized protein</fullName>
    </submittedName>
</protein>